<sequence>MYKIRNTDKQKILLQTDQRIFKTSDLALLWDIQNRNTLTKTIQRYIDRGILFRIYKGLYSTLPVEDLNKYEVGCAIGGPFSYISAETILAKEGIIFQDIKKITLFGKKQKEITIGDTTYLCRYLNDRFLLNRAGINDNKGYSVATVQRALADLRHINPKFFVDNNLSIREKEVNNLSKEIGYNDSSK</sequence>
<proteinExistence type="predicted"/>
<evidence type="ECO:0008006" key="3">
    <source>
        <dbReference type="Google" id="ProtNLM"/>
    </source>
</evidence>
<reference evidence="2" key="1">
    <citation type="journal article" date="2015" name="MBio">
        <title>Genome-Resolved Metagenomic Analysis Reveals Roles for Candidate Phyla and Other Microbial Community Members in Biogeochemical Transformations in Oil Reservoirs.</title>
        <authorList>
            <person name="Hu P."/>
            <person name="Tom L."/>
            <person name="Singh A."/>
            <person name="Thomas B.C."/>
            <person name="Baker B.J."/>
            <person name="Piceno Y.M."/>
            <person name="Andersen G.L."/>
            <person name="Banfield J.F."/>
        </authorList>
    </citation>
    <scope>NUCLEOTIDE SEQUENCE [LARGE SCALE GENOMIC DNA]</scope>
</reference>
<gene>
    <name evidence="1" type="ORF">XD87_0461</name>
</gene>
<organism evidence="1 2">
    <name type="scientific">candidate division WS6 bacterium 36_33</name>
    <dbReference type="NCBI Taxonomy" id="1641388"/>
    <lineage>
        <taxon>Bacteria</taxon>
        <taxon>Candidatus Dojkabacteria</taxon>
    </lineage>
</organism>
<accession>A0A124FTX6</accession>
<dbReference type="EMBL" id="LGGI01000074">
    <property type="protein sequence ID" value="KUK66836.1"/>
    <property type="molecule type" value="Genomic_DNA"/>
</dbReference>
<dbReference type="Proteomes" id="UP000053469">
    <property type="component" value="Unassembled WGS sequence"/>
</dbReference>
<evidence type="ECO:0000313" key="2">
    <source>
        <dbReference type="Proteomes" id="UP000053469"/>
    </source>
</evidence>
<evidence type="ECO:0000313" key="1">
    <source>
        <dbReference type="EMBL" id="KUK66836.1"/>
    </source>
</evidence>
<protein>
    <recommendedName>
        <fullName evidence="3">Transcriptional regulator, AbiEi antitoxin, Type IV TA system</fullName>
    </recommendedName>
</protein>
<name>A0A124FTX6_9BACT</name>
<comment type="caution">
    <text evidence="1">The sequence shown here is derived from an EMBL/GenBank/DDBJ whole genome shotgun (WGS) entry which is preliminary data.</text>
</comment>
<dbReference type="AlphaFoldDB" id="A0A124FTX6"/>